<accession>A0A2K0VW44</accession>
<sequence>MLKTTLGPRSSSKSQSNLYPHDPTTFPHTKLLVQNTGTADVSVNSRWFEGDKERRSLADQAKALETKIQLDIDNAAGG</sequence>
<dbReference type="AlphaFoldDB" id="A0A2K0VW44"/>
<keyword evidence="3" id="KW-1185">Reference proteome</keyword>
<name>A0A2K0VW44_GIBNY</name>
<feature type="compositionally biased region" description="Polar residues" evidence="1">
    <location>
        <begin position="7"/>
        <end position="18"/>
    </location>
</feature>
<dbReference type="Proteomes" id="UP000236664">
    <property type="component" value="Unassembled WGS sequence"/>
</dbReference>
<dbReference type="EMBL" id="MTQA01000214">
    <property type="protein sequence ID" value="PNP74244.1"/>
    <property type="molecule type" value="Genomic_DNA"/>
</dbReference>
<evidence type="ECO:0000313" key="2">
    <source>
        <dbReference type="EMBL" id="PNP74244.1"/>
    </source>
</evidence>
<feature type="region of interest" description="Disordered" evidence="1">
    <location>
        <begin position="1"/>
        <end position="26"/>
    </location>
</feature>
<organism evidence="2 3">
    <name type="scientific">Gibberella nygamai</name>
    <name type="common">Bean root rot disease fungus</name>
    <name type="synonym">Fusarium nygamai</name>
    <dbReference type="NCBI Taxonomy" id="42673"/>
    <lineage>
        <taxon>Eukaryota</taxon>
        <taxon>Fungi</taxon>
        <taxon>Dikarya</taxon>
        <taxon>Ascomycota</taxon>
        <taxon>Pezizomycotina</taxon>
        <taxon>Sordariomycetes</taxon>
        <taxon>Hypocreomycetidae</taxon>
        <taxon>Hypocreales</taxon>
        <taxon>Nectriaceae</taxon>
        <taxon>Fusarium</taxon>
        <taxon>Fusarium fujikuroi species complex</taxon>
    </lineage>
</organism>
<protein>
    <submittedName>
        <fullName evidence="2">Uncharacterized protein</fullName>
    </submittedName>
</protein>
<proteinExistence type="predicted"/>
<reference evidence="2 3" key="1">
    <citation type="submission" date="2017-06" db="EMBL/GenBank/DDBJ databases">
        <title>Genome of Fusarium nygamai isolate CS10214.</title>
        <authorList>
            <person name="Gardiner D.M."/>
            <person name="Obanor F."/>
            <person name="Kazan K."/>
        </authorList>
    </citation>
    <scope>NUCLEOTIDE SEQUENCE [LARGE SCALE GENOMIC DNA]</scope>
    <source>
        <strain evidence="2 3">CS10214</strain>
    </source>
</reference>
<evidence type="ECO:0000256" key="1">
    <source>
        <dbReference type="SAM" id="MobiDB-lite"/>
    </source>
</evidence>
<gene>
    <name evidence="2" type="ORF">FNYG_12293</name>
</gene>
<evidence type="ECO:0000313" key="3">
    <source>
        <dbReference type="Proteomes" id="UP000236664"/>
    </source>
</evidence>
<comment type="caution">
    <text evidence="2">The sequence shown here is derived from an EMBL/GenBank/DDBJ whole genome shotgun (WGS) entry which is preliminary data.</text>
</comment>